<evidence type="ECO:0000256" key="5">
    <source>
        <dbReference type="ARBA" id="ARBA00023001"/>
    </source>
</evidence>
<accession>A0ABX6DU54</accession>
<protein>
    <recommendedName>
        <fullName evidence="3">cellulase</fullName>
        <ecNumber evidence="3">3.2.1.4</ecNumber>
    </recommendedName>
</protein>
<evidence type="ECO:0000256" key="6">
    <source>
        <dbReference type="ARBA" id="ARBA00023295"/>
    </source>
</evidence>
<dbReference type="Gene3D" id="1.50.10.10">
    <property type="match status" value="1"/>
</dbReference>
<keyword evidence="4" id="KW-0378">Hydrolase</keyword>
<comment type="similarity">
    <text evidence="2">Belongs to the glycosyl hydrolase 8 (cellulase D) family.</text>
</comment>
<dbReference type="Proteomes" id="UP000344450">
    <property type="component" value="Chromosome"/>
</dbReference>
<keyword evidence="5" id="KW-0136">Cellulose degradation</keyword>
<proteinExistence type="inferred from homology"/>
<organism evidence="8 9">
    <name type="scientific">Kluyvera intermedia</name>
    <name type="common">Enterobacter intermedius</name>
    <dbReference type="NCBI Taxonomy" id="61648"/>
    <lineage>
        <taxon>Bacteria</taxon>
        <taxon>Pseudomonadati</taxon>
        <taxon>Pseudomonadota</taxon>
        <taxon>Gammaproteobacteria</taxon>
        <taxon>Enterobacterales</taxon>
        <taxon>Enterobacteriaceae</taxon>
        <taxon>Kluyvera</taxon>
    </lineage>
</organism>
<evidence type="ECO:0000256" key="1">
    <source>
        <dbReference type="ARBA" id="ARBA00000966"/>
    </source>
</evidence>
<gene>
    <name evidence="8" type="ORF">GHC21_17145</name>
</gene>
<evidence type="ECO:0000256" key="4">
    <source>
        <dbReference type="ARBA" id="ARBA00022801"/>
    </source>
</evidence>
<evidence type="ECO:0000313" key="8">
    <source>
        <dbReference type="EMBL" id="QGH31294.1"/>
    </source>
</evidence>
<comment type="catalytic activity">
    <reaction evidence="1">
        <text>Endohydrolysis of (1-&gt;4)-beta-D-glucosidic linkages in cellulose, lichenin and cereal beta-D-glucans.</text>
        <dbReference type="EC" id="3.2.1.4"/>
    </reaction>
</comment>
<keyword evidence="7" id="KW-0119">Carbohydrate metabolism</keyword>
<keyword evidence="6" id="KW-0326">Glycosidase</keyword>
<dbReference type="InterPro" id="IPR002037">
    <property type="entry name" value="Glyco_hydro_8"/>
</dbReference>
<dbReference type="Pfam" id="PF01270">
    <property type="entry name" value="Glyco_hydro_8"/>
    <property type="match status" value="1"/>
</dbReference>
<evidence type="ECO:0000313" key="9">
    <source>
        <dbReference type="Proteomes" id="UP000344450"/>
    </source>
</evidence>
<sequence length="343" mass="39701">MKLREDNVSIKPLLYFITICFLSMFSATSFASQNSENWQLYKQHFIAQGRVVDNGNQQISHSEGQGYGMLLAEINNDRSTFEQLWRWTQKNLYREDIGLFAWRFNPEQHQSSDRNNATDGDILIGWALLRAGKRWNDQDYIAASEKIQSALLSKAVVTWADKTVMLPGTFGFQHKDFINLNPSYFIFPAWQDFYTHSHRAKWKKLIDDGLSLLDIMRFGPHKLPTDWVMLNKEGSVAPATDWPSRFSFDAIRIPLYLNWYKKNLPQNKIFKAYWQTMPSLNTPAWIDVTSNEVAEYPLPPGMMAVRNISVGNQYNEGGFLTAQEDYYSSSLKLLTYIAEQEGK</sequence>
<keyword evidence="9" id="KW-1185">Reference proteome</keyword>
<name>A0ABX6DU54_KLUIN</name>
<reference evidence="8 9" key="1">
    <citation type="submission" date="2019-10" db="EMBL/GenBank/DDBJ databases">
        <title>Complete genome sequencing of drug resistant plasmids in Kluyvera intermedia.</title>
        <authorList>
            <person name="Ke C."/>
            <person name="Jian S."/>
        </authorList>
    </citation>
    <scope>NUCLEOTIDE SEQUENCE [LARGE SCALE GENOMIC DNA]</scope>
    <source>
        <strain evidence="8 9">N2-1</strain>
    </source>
</reference>
<dbReference type="EC" id="3.2.1.4" evidence="3"/>
<keyword evidence="7" id="KW-0624">Polysaccharide degradation</keyword>
<evidence type="ECO:0000256" key="7">
    <source>
        <dbReference type="ARBA" id="ARBA00023326"/>
    </source>
</evidence>
<dbReference type="EMBL" id="CP045845">
    <property type="protein sequence ID" value="QGH31294.1"/>
    <property type="molecule type" value="Genomic_DNA"/>
</dbReference>
<evidence type="ECO:0000256" key="2">
    <source>
        <dbReference type="ARBA" id="ARBA00009209"/>
    </source>
</evidence>
<dbReference type="SUPFAM" id="SSF48208">
    <property type="entry name" value="Six-hairpin glycosidases"/>
    <property type="match status" value="1"/>
</dbReference>
<dbReference type="PRINTS" id="PR00735">
    <property type="entry name" value="GLHYDRLASE8"/>
</dbReference>
<evidence type="ECO:0000256" key="3">
    <source>
        <dbReference type="ARBA" id="ARBA00012601"/>
    </source>
</evidence>
<dbReference type="InterPro" id="IPR008928">
    <property type="entry name" value="6-hairpin_glycosidase_sf"/>
</dbReference>
<dbReference type="InterPro" id="IPR012341">
    <property type="entry name" value="6hp_glycosidase-like_sf"/>
</dbReference>